<gene>
    <name evidence="2" type="ORF">F3Y22_tig00110548pilonHSYRG00929</name>
</gene>
<reference evidence="2" key="1">
    <citation type="submission" date="2019-09" db="EMBL/GenBank/DDBJ databases">
        <title>Draft genome information of white flower Hibiscus syriacus.</title>
        <authorList>
            <person name="Kim Y.-M."/>
        </authorList>
    </citation>
    <scope>NUCLEOTIDE SEQUENCE [LARGE SCALE GENOMIC DNA]</scope>
    <source>
        <strain evidence="2">YM2019G1</strain>
    </source>
</reference>
<dbReference type="EMBL" id="VEPZ02001024">
    <property type="protein sequence ID" value="KAE8701410.1"/>
    <property type="molecule type" value="Genomic_DNA"/>
</dbReference>
<organism evidence="2 3">
    <name type="scientific">Hibiscus syriacus</name>
    <name type="common">Rose of Sharon</name>
    <dbReference type="NCBI Taxonomy" id="106335"/>
    <lineage>
        <taxon>Eukaryota</taxon>
        <taxon>Viridiplantae</taxon>
        <taxon>Streptophyta</taxon>
        <taxon>Embryophyta</taxon>
        <taxon>Tracheophyta</taxon>
        <taxon>Spermatophyta</taxon>
        <taxon>Magnoliopsida</taxon>
        <taxon>eudicotyledons</taxon>
        <taxon>Gunneridae</taxon>
        <taxon>Pentapetalae</taxon>
        <taxon>rosids</taxon>
        <taxon>malvids</taxon>
        <taxon>Malvales</taxon>
        <taxon>Malvaceae</taxon>
        <taxon>Malvoideae</taxon>
        <taxon>Hibiscus</taxon>
    </lineage>
</organism>
<feature type="compositionally biased region" description="Gly residues" evidence="1">
    <location>
        <begin position="184"/>
        <end position="195"/>
    </location>
</feature>
<feature type="region of interest" description="Disordered" evidence="1">
    <location>
        <begin position="18"/>
        <end position="51"/>
    </location>
</feature>
<feature type="region of interest" description="Disordered" evidence="1">
    <location>
        <begin position="184"/>
        <end position="214"/>
    </location>
</feature>
<evidence type="ECO:0000256" key="1">
    <source>
        <dbReference type="SAM" id="MobiDB-lite"/>
    </source>
</evidence>
<feature type="compositionally biased region" description="Polar residues" evidence="1">
    <location>
        <begin position="60"/>
        <end position="77"/>
    </location>
</feature>
<feature type="region of interest" description="Disordered" evidence="1">
    <location>
        <begin position="139"/>
        <end position="158"/>
    </location>
</feature>
<dbReference type="Proteomes" id="UP000436088">
    <property type="component" value="Unassembled WGS sequence"/>
</dbReference>
<feature type="compositionally biased region" description="Basic and acidic residues" evidence="1">
    <location>
        <begin position="28"/>
        <end position="38"/>
    </location>
</feature>
<dbReference type="PANTHER" id="PTHR26312:SF225">
    <property type="entry name" value="TPR REPEAT PROTEIN"/>
    <property type="match status" value="1"/>
</dbReference>
<dbReference type="Gene3D" id="1.25.40.10">
    <property type="entry name" value="Tetratricopeptide repeat domain"/>
    <property type="match status" value="1"/>
</dbReference>
<feature type="region of interest" description="Disordered" evidence="1">
    <location>
        <begin position="60"/>
        <end position="79"/>
    </location>
</feature>
<sequence length="317" mass="34519">MLLRSSSTPVLGSLVSSIVADSPNNNNHHHETSDDFRHHPSSSFHGNRLSFHPSPGSVHLSTVASCGSSPTSPSVVDQGSDFELKGFRRAQSDGNLEGLDYSACNGSDEFYNQNQHKKLSARNKCLMLQTIPSFSFYNSGSRCEEEDGSDSEGEEVTVSDEKGLVGVDMFLPIGLEAAVDGGGRSGGDWGGGGGEFNSAGSNGDGEIEEHYRRMSKRDLQGAEEYYGRAVLVDPKDGKTLSQYAKLVWELHHNEERASNYFERAVQASPQDCHVQAAYASFPLGNRGREMNVRCLAISVAFPEPSQPLKRPTNEHFQ</sequence>
<evidence type="ECO:0000313" key="3">
    <source>
        <dbReference type="Proteomes" id="UP000436088"/>
    </source>
</evidence>
<dbReference type="InterPro" id="IPR011990">
    <property type="entry name" value="TPR-like_helical_dom_sf"/>
</dbReference>
<evidence type="ECO:0000313" key="2">
    <source>
        <dbReference type="EMBL" id="KAE8701410.1"/>
    </source>
</evidence>
<dbReference type="PANTHER" id="PTHR26312">
    <property type="entry name" value="TETRATRICOPEPTIDE REPEAT PROTEIN 5"/>
    <property type="match status" value="1"/>
</dbReference>
<dbReference type="AlphaFoldDB" id="A0A6A3AAD6"/>
<keyword evidence="3" id="KW-1185">Reference proteome</keyword>
<protein>
    <submittedName>
        <fullName evidence="2">Tetratricopeptide repeat-like superfamily protein, putative isoform 2</fullName>
    </submittedName>
</protein>
<dbReference type="SUPFAM" id="SSF48452">
    <property type="entry name" value="TPR-like"/>
    <property type="match status" value="1"/>
</dbReference>
<proteinExistence type="predicted"/>
<comment type="caution">
    <text evidence="2">The sequence shown here is derived from an EMBL/GenBank/DDBJ whole genome shotgun (WGS) entry which is preliminary data.</text>
</comment>
<feature type="compositionally biased region" description="Acidic residues" evidence="1">
    <location>
        <begin position="144"/>
        <end position="158"/>
    </location>
</feature>
<name>A0A6A3AAD6_HIBSY</name>
<accession>A0A6A3AAD6</accession>